<proteinExistence type="predicted"/>
<dbReference type="PANTHER" id="PTHR10775:SF188">
    <property type="entry name" value="TRANSPOSASE-ASSOCIATED DOMAIN-CONTAINING PROTEIN"/>
    <property type="match status" value="1"/>
</dbReference>
<reference evidence="1" key="2">
    <citation type="journal article" date="2024" name="Plant">
        <title>Genomic evolution and insights into agronomic trait innovations of Sesamum species.</title>
        <authorList>
            <person name="Miao H."/>
            <person name="Wang L."/>
            <person name="Qu L."/>
            <person name="Liu H."/>
            <person name="Sun Y."/>
            <person name="Le M."/>
            <person name="Wang Q."/>
            <person name="Wei S."/>
            <person name="Zheng Y."/>
            <person name="Lin W."/>
            <person name="Duan Y."/>
            <person name="Cao H."/>
            <person name="Xiong S."/>
            <person name="Wang X."/>
            <person name="Wei L."/>
            <person name="Li C."/>
            <person name="Ma Q."/>
            <person name="Ju M."/>
            <person name="Zhao R."/>
            <person name="Li G."/>
            <person name="Mu C."/>
            <person name="Tian Q."/>
            <person name="Mei H."/>
            <person name="Zhang T."/>
            <person name="Gao T."/>
            <person name="Zhang H."/>
        </authorList>
    </citation>
    <scope>NUCLEOTIDE SEQUENCE</scope>
    <source>
        <strain evidence="1">G02</strain>
    </source>
</reference>
<evidence type="ECO:0000313" key="1">
    <source>
        <dbReference type="EMBL" id="KAL0320433.1"/>
    </source>
</evidence>
<reference evidence="1" key="1">
    <citation type="submission" date="2020-06" db="EMBL/GenBank/DDBJ databases">
        <authorList>
            <person name="Li T."/>
            <person name="Hu X."/>
            <person name="Zhang T."/>
            <person name="Song X."/>
            <person name="Zhang H."/>
            <person name="Dai N."/>
            <person name="Sheng W."/>
            <person name="Hou X."/>
            <person name="Wei L."/>
        </authorList>
    </citation>
    <scope>NUCLEOTIDE SEQUENCE</scope>
    <source>
        <strain evidence="1">G02</strain>
        <tissue evidence="1">Leaf</tissue>
    </source>
</reference>
<accession>A0AAW2LN27</accession>
<dbReference type="EMBL" id="JACGWJ010000024">
    <property type="protein sequence ID" value="KAL0320433.1"/>
    <property type="molecule type" value="Genomic_DNA"/>
</dbReference>
<sequence length="152" mass="17647">MTTHLGDFEQMNWDQMMVYDAAGLHFFLEHLDLELVGTCSSFPTDGGEVSPSYVYDVSRLSDQFFNVLRATDQPLYNNCDESQLSTVARLVNIMAENHMPERCYDQVSQWASDLLPRDYTLPFDYYNTKKLIRDLGSPMEKIHGCKNDYMLY</sequence>
<dbReference type="AlphaFoldDB" id="A0AAW2LN27"/>
<organism evidence="1">
    <name type="scientific">Sesamum radiatum</name>
    <name type="common">Black benniseed</name>
    <dbReference type="NCBI Taxonomy" id="300843"/>
    <lineage>
        <taxon>Eukaryota</taxon>
        <taxon>Viridiplantae</taxon>
        <taxon>Streptophyta</taxon>
        <taxon>Embryophyta</taxon>
        <taxon>Tracheophyta</taxon>
        <taxon>Spermatophyta</taxon>
        <taxon>Magnoliopsida</taxon>
        <taxon>eudicotyledons</taxon>
        <taxon>Gunneridae</taxon>
        <taxon>Pentapetalae</taxon>
        <taxon>asterids</taxon>
        <taxon>lamiids</taxon>
        <taxon>Lamiales</taxon>
        <taxon>Pedaliaceae</taxon>
        <taxon>Sesamum</taxon>
    </lineage>
</organism>
<comment type="caution">
    <text evidence="1">The sequence shown here is derived from an EMBL/GenBank/DDBJ whole genome shotgun (WGS) entry which is preliminary data.</text>
</comment>
<gene>
    <name evidence="1" type="ORF">Sradi_5304800</name>
</gene>
<name>A0AAW2LN27_SESRA</name>
<dbReference type="PANTHER" id="PTHR10775">
    <property type="entry name" value="OS08G0208400 PROTEIN"/>
    <property type="match status" value="1"/>
</dbReference>
<protein>
    <submittedName>
        <fullName evidence="1">Uncharacterized protein</fullName>
    </submittedName>
</protein>